<keyword evidence="3 7" id="KW-0863">Zinc-finger</keyword>
<evidence type="ECO:0000256" key="5">
    <source>
        <dbReference type="ARBA" id="ARBA00023125"/>
    </source>
</evidence>
<feature type="compositionally biased region" description="Polar residues" evidence="8">
    <location>
        <begin position="120"/>
        <end position="134"/>
    </location>
</feature>
<keyword evidence="4" id="KW-0862">Zinc</keyword>
<sequence length="918" mass="106084">MWEPHCNFERQVPCPQSQKRWLYFIILKGGSHGQDRKVKRKGKKQKRKNEGGNGRREKRQDRNETEEEEEERKTETKREEGAGGGQKRNEKKEKREKRKKKKKKKKKKTTKKRKEEKNLRTNIAGSLMSTPSEGSSRKDPAWQYAHLENPQNINRFKCNFCGKISNGGVYRVKQHLAGGFRNITACPKCPAEVREEIREYMTKKKKEKEEMNMLPHFDELANAYEEDEEDDDVEVIERGKRPLAHGSEVSSARGSTTISTMSKTKKPKQKGPIDVFFTPNPDVVVQNRKAQGKQTRIDANDPYRKELRERACIRFARWMYDAGIPFNAVNCDSFRPMIEAIGQYGPGMKPPSYHEVRVPLLKEEIEHTNNLMKGHRDDWVKYGCSLMMDGWTDKKGRTLLNFLVNCPKGTMFVESIDASSYSKDAEKMFQLIEKFVERIGEANVVQIVTNSAAANVLAGKFLEAKFAHLYWTPCAAHCLDLMLEDIFKIPSLKRAFERAIVVHGFIYNRPTLLNMMRRFTQMKELIKPAKTRFATAFLTLARIHQQKNNLRKMFTSEEWTTSKWAKEQQGKRVAQIMLMPSFWNTVVYALKVSGPLLCVLRLVDGEKKPPMGYIYEAMDRAKEAISNAFGGKEERYNNIFEIIDRRWDVQLHRPLHAAGYFLNPEYFYSNPNIEHDNEVMTGLYNCISKLVPNIDVQDKISQELSIYKQAENLFGLPMAIRQRATTAPAAWWAAYGSKTPNLQKFAIKVLSLTCSSSGCERNWSVFEHIHSKKRNRLDQKRLNDLVFVKYNRALKRRYDMRDILDPISLKNIDESNEWLLGRMDRELDEDDEFVFDDDILTWGDVATASGVGESSQRTRATSTSRARATPRVTRSSSVLQLVDEEESEETDEEDVDGYKSNDEGQDYDLLGVDVEDDC</sequence>
<dbReference type="Proteomes" id="UP000283530">
    <property type="component" value="Unassembled WGS sequence"/>
</dbReference>
<dbReference type="EMBL" id="QPKB01000012">
    <property type="protein sequence ID" value="RWR97164.1"/>
    <property type="molecule type" value="Genomic_DNA"/>
</dbReference>
<keyword evidence="5" id="KW-0238">DNA-binding</keyword>
<dbReference type="Pfam" id="PF05699">
    <property type="entry name" value="Dimer_Tnp_hAT"/>
    <property type="match status" value="1"/>
</dbReference>
<organism evidence="10 11">
    <name type="scientific">Cinnamomum micranthum f. kanehirae</name>
    <dbReference type="NCBI Taxonomy" id="337451"/>
    <lineage>
        <taxon>Eukaryota</taxon>
        <taxon>Viridiplantae</taxon>
        <taxon>Streptophyta</taxon>
        <taxon>Embryophyta</taxon>
        <taxon>Tracheophyta</taxon>
        <taxon>Spermatophyta</taxon>
        <taxon>Magnoliopsida</taxon>
        <taxon>Magnoliidae</taxon>
        <taxon>Laurales</taxon>
        <taxon>Lauraceae</taxon>
        <taxon>Cinnamomum</taxon>
    </lineage>
</organism>
<dbReference type="GO" id="GO:0046983">
    <property type="term" value="F:protein dimerization activity"/>
    <property type="evidence" value="ECO:0007669"/>
    <property type="project" value="InterPro"/>
</dbReference>
<comment type="caution">
    <text evidence="10">The sequence shown here is derived from an EMBL/GenBank/DDBJ whole genome shotgun (WGS) entry which is preliminary data.</text>
</comment>
<evidence type="ECO:0000259" key="9">
    <source>
        <dbReference type="PROSITE" id="PS50808"/>
    </source>
</evidence>
<keyword evidence="2" id="KW-0479">Metal-binding</keyword>
<feature type="compositionally biased region" description="Basic residues" evidence="8">
    <location>
        <begin position="94"/>
        <end position="112"/>
    </location>
</feature>
<feature type="compositionally biased region" description="Basic and acidic residues" evidence="8">
    <location>
        <begin position="71"/>
        <end position="93"/>
    </location>
</feature>
<feature type="region of interest" description="Disordered" evidence="8">
    <location>
        <begin position="244"/>
        <end position="278"/>
    </location>
</feature>
<gene>
    <name evidence="10" type="ORF">CKAN_02658000</name>
</gene>
<keyword evidence="11" id="KW-1185">Reference proteome</keyword>
<keyword evidence="6" id="KW-0539">Nucleus</keyword>
<feature type="compositionally biased region" description="Low complexity" evidence="8">
    <location>
        <begin position="854"/>
        <end position="881"/>
    </location>
</feature>
<dbReference type="PANTHER" id="PTHR32166:SF74">
    <property type="entry name" value="OS05G0256350 PROTEIN"/>
    <property type="match status" value="1"/>
</dbReference>
<evidence type="ECO:0000313" key="10">
    <source>
        <dbReference type="EMBL" id="RWR97164.1"/>
    </source>
</evidence>
<dbReference type="GO" id="GO:0005634">
    <property type="term" value="C:nucleus"/>
    <property type="evidence" value="ECO:0007669"/>
    <property type="project" value="UniProtKB-SubCell"/>
</dbReference>
<proteinExistence type="predicted"/>
<feature type="domain" description="BED-type" evidence="9">
    <location>
        <begin position="136"/>
        <end position="193"/>
    </location>
</feature>
<dbReference type="AlphaFoldDB" id="A0A3S3NZ01"/>
<evidence type="ECO:0000256" key="7">
    <source>
        <dbReference type="PROSITE-ProRule" id="PRU00027"/>
    </source>
</evidence>
<dbReference type="Pfam" id="PF04937">
    <property type="entry name" value="DUF659"/>
    <property type="match status" value="1"/>
</dbReference>
<evidence type="ECO:0000313" key="11">
    <source>
        <dbReference type="Proteomes" id="UP000283530"/>
    </source>
</evidence>
<dbReference type="OrthoDB" id="2442898at2759"/>
<name>A0A3S3NZ01_9MAGN</name>
<dbReference type="InterPro" id="IPR012337">
    <property type="entry name" value="RNaseH-like_sf"/>
</dbReference>
<evidence type="ECO:0000256" key="6">
    <source>
        <dbReference type="ARBA" id="ARBA00023242"/>
    </source>
</evidence>
<evidence type="ECO:0000256" key="8">
    <source>
        <dbReference type="SAM" id="MobiDB-lite"/>
    </source>
</evidence>
<feature type="compositionally biased region" description="Basic residues" evidence="8">
    <location>
        <begin position="37"/>
        <end position="47"/>
    </location>
</feature>
<evidence type="ECO:0000256" key="3">
    <source>
        <dbReference type="ARBA" id="ARBA00022771"/>
    </source>
</evidence>
<dbReference type="SUPFAM" id="SSF53098">
    <property type="entry name" value="Ribonuclease H-like"/>
    <property type="match status" value="1"/>
</dbReference>
<dbReference type="STRING" id="337451.A0A3S3NZ01"/>
<accession>A0A3S3NZ01</accession>
<comment type="subcellular location">
    <subcellularLocation>
        <location evidence="1">Nucleus</location>
    </subcellularLocation>
</comment>
<dbReference type="PANTHER" id="PTHR32166">
    <property type="entry name" value="OSJNBA0013A04.12 PROTEIN"/>
    <property type="match status" value="1"/>
</dbReference>
<dbReference type="PROSITE" id="PS50808">
    <property type="entry name" value="ZF_BED"/>
    <property type="match status" value="1"/>
</dbReference>
<feature type="compositionally biased region" description="Acidic residues" evidence="8">
    <location>
        <begin position="882"/>
        <end position="895"/>
    </location>
</feature>
<dbReference type="InterPro" id="IPR007021">
    <property type="entry name" value="DUF659"/>
</dbReference>
<dbReference type="GO" id="GO:0008270">
    <property type="term" value="F:zinc ion binding"/>
    <property type="evidence" value="ECO:0007669"/>
    <property type="project" value="UniProtKB-KW"/>
</dbReference>
<feature type="region of interest" description="Disordered" evidence="8">
    <location>
        <begin position="30"/>
        <end position="139"/>
    </location>
</feature>
<evidence type="ECO:0000256" key="2">
    <source>
        <dbReference type="ARBA" id="ARBA00022723"/>
    </source>
</evidence>
<evidence type="ECO:0000256" key="1">
    <source>
        <dbReference type="ARBA" id="ARBA00004123"/>
    </source>
</evidence>
<reference evidence="10 11" key="1">
    <citation type="journal article" date="2019" name="Nat. Plants">
        <title>Stout camphor tree genome fills gaps in understanding of flowering plant genome evolution.</title>
        <authorList>
            <person name="Chaw S.M."/>
            <person name="Liu Y.C."/>
            <person name="Wu Y.W."/>
            <person name="Wang H.Y."/>
            <person name="Lin C.I."/>
            <person name="Wu C.S."/>
            <person name="Ke H.M."/>
            <person name="Chang L.Y."/>
            <person name="Hsu C.Y."/>
            <person name="Yang H.T."/>
            <person name="Sudianto E."/>
            <person name="Hsu M.H."/>
            <person name="Wu K.P."/>
            <person name="Wang L.N."/>
            <person name="Leebens-Mack J.H."/>
            <person name="Tsai I.J."/>
        </authorList>
    </citation>
    <scope>NUCLEOTIDE SEQUENCE [LARGE SCALE GENOMIC DNA]</scope>
    <source>
        <strain evidence="11">cv. Chaw 1501</strain>
        <tissue evidence="10">Young leaves</tissue>
    </source>
</reference>
<feature type="compositionally biased region" description="Basic and acidic residues" evidence="8">
    <location>
        <begin position="48"/>
        <end position="63"/>
    </location>
</feature>
<dbReference type="InterPro" id="IPR008906">
    <property type="entry name" value="HATC_C_dom"/>
</dbReference>
<protein>
    <recommendedName>
        <fullName evidence="9">BED-type domain-containing protein</fullName>
    </recommendedName>
</protein>
<evidence type="ECO:0000256" key="4">
    <source>
        <dbReference type="ARBA" id="ARBA00022833"/>
    </source>
</evidence>
<dbReference type="GO" id="GO:0003677">
    <property type="term" value="F:DNA binding"/>
    <property type="evidence" value="ECO:0007669"/>
    <property type="project" value="UniProtKB-KW"/>
</dbReference>
<dbReference type="InterPro" id="IPR003656">
    <property type="entry name" value="Znf_BED"/>
</dbReference>
<feature type="region of interest" description="Disordered" evidence="8">
    <location>
        <begin position="851"/>
        <end position="918"/>
    </location>
</feature>